<dbReference type="STRING" id="585506.HMPREF0877_0336"/>
<feature type="domain" description="WhiA LAGLIDADG-like" evidence="7">
    <location>
        <begin position="132"/>
        <end position="224"/>
    </location>
</feature>
<proteinExistence type="inferred from homology"/>
<dbReference type="Pfam" id="PF14527">
    <property type="entry name" value="LAGLIDADG_WhiA"/>
    <property type="match status" value="1"/>
</dbReference>
<evidence type="ECO:0000313" key="9">
    <source>
        <dbReference type="Proteomes" id="UP000004528"/>
    </source>
</evidence>
<name>C5R8P1_WEIPA</name>
<dbReference type="SUPFAM" id="SSF55608">
    <property type="entry name" value="Homing endonucleases"/>
    <property type="match status" value="1"/>
</dbReference>
<dbReference type="InterPro" id="IPR039518">
    <property type="entry name" value="WhiA_LAGLIDADG_dom"/>
</dbReference>
<dbReference type="HAMAP" id="MF_01420">
    <property type="entry name" value="HTH_type_WhiA"/>
    <property type="match status" value="1"/>
</dbReference>
<evidence type="ECO:0000259" key="7">
    <source>
        <dbReference type="Pfam" id="PF14527"/>
    </source>
</evidence>
<comment type="similarity">
    <text evidence="4">Belongs to the WhiA family.</text>
</comment>
<dbReference type="GO" id="GO:0051301">
    <property type="term" value="P:cell division"/>
    <property type="evidence" value="ECO:0007669"/>
    <property type="project" value="UniProtKB-UniRule"/>
</dbReference>
<dbReference type="InterPro" id="IPR003802">
    <property type="entry name" value="Sporulation_regulator_WhiA"/>
</dbReference>
<sequence>MNEEVAIMSFASDVKKELTTLEISNPDNAKAELSALLRMNGSLGLTNQHFTLNVQTENAATARRILGLLQQFYRLPSEISVRRQMKLKKNNLYVVRITQGVSELLDDLHIFEDFELLPTVPDEWLEPEGKARSYLRGAFLAAGSVNNPETSRYHLEIYSLYEEQATQLANLMNRFDLNAKVVERRSGFIVYLKEAEKIGDMMKVIGATNAMFRMEDVRIIRDMRNSVNRLVNAENANLDKTVNASQKQIDDILFLDEEIGLGRLPEKLREIAEVRLAHREEPLSALGQYVPSGEISKSGVNHRLRKLTKMADEIRDTGQIPKEIQRG</sequence>
<dbReference type="InterPro" id="IPR027434">
    <property type="entry name" value="Homing_endonucl"/>
</dbReference>
<organism evidence="8 9">
    <name type="scientific">Weissella paramesenteroides ATCC 33313</name>
    <dbReference type="NCBI Taxonomy" id="585506"/>
    <lineage>
        <taxon>Bacteria</taxon>
        <taxon>Bacillati</taxon>
        <taxon>Bacillota</taxon>
        <taxon>Bacilli</taxon>
        <taxon>Lactobacillales</taxon>
        <taxon>Lactobacillaceae</taxon>
        <taxon>Weissella</taxon>
    </lineage>
</organism>
<evidence type="ECO:0000259" key="5">
    <source>
        <dbReference type="Pfam" id="PF02650"/>
    </source>
</evidence>
<dbReference type="PANTHER" id="PTHR37307">
    <property type="entry name" value="CELL DIVISION PROTEIN WHIA-RELATED"/>
    <property type="match status" value="1"/>
</dbReference>
<dbReference type="EMBL" id="ACKU01000005">
    <property type="protein sequence ID" value="EER75535.1"/>
    <property type="molecule type" value="Genomic_DNA"/>
</dbReference>
<dbReference type="Proteomes" id="UP000004528">
    <property type="component" value="Unassembled WGS sequence"/>
</dbReference>
<dbReference type="Pfam" id="PF02650">
    <property type="entry name" value="HTH_WhiA"/>
    <property type="match status" value="1"/>
</dbReference>
<evidence type="ECO:0000259" key="6">
    <source>
        <dbReference type="Pfam" id="PF10298"/>
    </source>
</evidence>
<dbReference type="NCBIfam" id="TIGR00647">
    <property type="entry name" value="DNA_bind_WhiA"/>
    <property type="match status" value="1"/>
</dbReference>
<keyword evidence="1 4" id="KW-0132">Cell division</keyword>
<dbReference type="InterPro" id="IPR023054">
    <property type="entry name" value="Sporulation_regulator_WhiA_C"/>
</dbReference>
<evidence type="ECO:0000256" key="2">
    <source>
        <dbReference type="ARBA" id="ARBA00023125"/>
    </source>
</evidence>
<reference evidence="8 9" key="1">
    <citation type="submission" date="2009-04" db="EMBL/GenBank/DDBJ databases">
        <authorList>
            <person name="Qin X."/>
            <person name="Bachman B."/>
            <person name="Battles P."/>
            <person name="Bell A."/>
            <person name="Bess C."/>
            <person name="Bickham C."/>
            <person name="Chaboub L."/>
            <person name="Chen D."/>
            <person name="Coyle M."/>
            <person name="Deiros D.R."/>
            <person name="Dinh H."/>
            <person name="Forbes L."/>
            <person name="Fowler G."/>
            <person name="Francisco L."/>
            <person name="Fu Q."/>
            <person name="Gubbala S."/>
            <person name="Hale W."/>
            <person name="Han Y."/>
            <person name="Hemphill L."/>
            <person name="Highlander S.K."/>
            <person name="Hirani K."/>
            <person name="Hogues M."/>
            <person name="Jackson L."/>
            <person name="Jakkamsetti A."/>
            <person name="Javaid M."/>
            <person name="Jiang H."/>
            <person name="Korchina V."/>
            <person name="Kovar C."/>
            <person name="Lara F."/>
            <person name="Lee S."/>
            <person name="Mata R."/>
            <person name="Mathew T."/>
            <person name="Moen C."/>
            <person name="Morales K."/>
            <person name="Munidasa M."/>
            <person name="Nazareth L."/>
            <person name="Ngo R."/>
            <person name="Nguyen L."/>
            <person name="Okwuonu G."/>
            <person name="Ongeri F."/>
            <person name="Patil S."/>
            <person name="Petrosino J."/>
            <person name="Pham C."/>
            <person name="Pham P."/>
            <person name="Pu L.-L."/>
            <person name="Puazo M."/>
            <person name="Raj R."/>
            <person name="Reid J."/>
            <person name="Rouhana J."/>
            <person name="Saada N."/>
            <person name="Shang Y."/>
            <person name="Simmons D."/>
            <person name="Thornton R."/>
            <person name="Warren J."/>
            <person name="Weissenberger G."/>
            <person name="Zhang J."/>
            <person name="Zhang L."/>
            <person name="Zhou C."/>
            <person name="Zhu D."/>
            <person name="Muzny D."/>
            <person name="Worley K."/>
            <person name="Gibbs R."/>
        </authorList>
    </citation>
    <scope>NUCLEOTIDE SEQUENCE [LARGE SCALE GENOMIC DNA]</scope>
    <source>
        <strain evidence="8 9">ATCC 33313</strain>
    </source>
</reference>
<evidence type="ECO:0000256" key="1">
    <source>
        <dbReference type="ARBA" id="ARBA00022618"/>
    </source>
</evidence>
<dbReference type="GO" id="GO:0043937">
    <property type="term" value="P:regulation of sporulation"/>
    <property type="evidence" value="ECO:0007669"/>
    <property type="project" value="InterPro"/>
</dbReference>
<evidence type="ECO:0000256" key="4">
    <source>
        <dbReference type="HAMAP-Rule" id="MF_01420"/>
    </source>
</evidence>
<dbReference type="GO" id="GO:0003677">
    <property type="term" value="F:DNA binding"/>
    <property type="evidence" value="ECO:0007669"/>
    <property type="project" value="UniProtKB-UniRule"/>
</dbReference>
<feature type="domain" description="Sporulation transcription regulator WhiA N-terminal" evidence="6">
    <location>
        <begin position="27"/>
        <end position="110"/>
    </location>
</feature>
<keyword evidence="9" id="KW-1185">Reference proteome</keyword>
<keyword evidence="3 4" id="KW-0131">Cell cycle</keyword>
<evidence type="ECO:0000256" key="3">
    <source>
        <dbReference type="ARBA" id="ARBA00023306"/>
    </source>
</evidence>
<dbReference type="Gene3D" id="3.10.28.10">
    <property type="entry name" value="Homing endonucleases"/>
    <property type="match status" value="1"/>
</dbReference>
<dbReference type="HOGENOM" id="CLU_053282_1_0_9"/>
<dbReference type="InterPro" id="IPR018478">
    <property type="entry name" value="Sporu_reg_WhiA_N_dom"/>
</dbReference>
<comment type="function">
    <text evidence="4">Involved in cell division and chromosome segregation.</text>
</comment>
<dbReference type="Pfam" id="PF10298">
    <property type="entry name" value="WhiA_N"/>
    <property type="match status" value="1"/>
</dbReference>
<comment type="caution">
    <text evidence="8">The sequence shown here is derived from an EMBL/GenBank/DDBJ whole genome shotgun (WGS) entry which is preliminary data.</text>
</comment>
<gene>
    <name evidence="4" type="primary">whiA</name>
    <name evidence="8" type="ORF">HMPREF0877_0336</name>
</gene>
<evidence type="ECO:0000313" key="8">
    <source>
        <dbReference type="EMBL" id="EER75535.1"/>
    </source>
</evidence>
<dbReference type="PANTHER" id="PTHR37307:SF1">
    <property type="entry name" value="CELL DIVISION PROTEIN WHIA-RELATED"/>
    <property type="match status" value="1"/>
</dbReference>
<accession>C5R8P1</accession>
<keyword evidence="2 4" id="KW-0238">DNA-binding</keyword>
<feature type="domain" description="Sporulation regulator WhiA C-terminal" evidence="5">
    <location>
        <begin position="227"/>
        <end position="311"/>
    </location>
</feature>
<protein>
    <recommendedName>
        <fullName evidence="4">Probable cell division protein WhiA</fullName>
    </recommendedName>
</protein>
<dbReference type="eggNOG" id="COG1481">
    <property type="taxonomic scope" value="Bacteria"/>
</dbReference>
<dbReference type="AlphaFoldDB" id="C5R8P1"/>